<feature type="domain" description="Flavin reductase like" evidence="2">
    <location>
        <begin position="21"/>
        <end position="161"/>
    </location>
</feature>
<dbReference type="Proteomes" id="UP001165368">
    <property type="component" value="Unassembled WGS sequence"/>
</dbReference>
<dbReference type="SUPFAM" id="SSF50475">
    <property type="entry name" value="FMN-binding split barrel"/>
    <property type="match status" value="1"/>
</dbReference>
<evidence type="ECO:0000313" key="4">
    <source>
        <dbReference type="Proteomes" id="UP001165368"/>
    </source>
</evidence>
<dbReference type="InterPro" id="IPR002563">
    <property type="entry name" value="Flavin_Rdtase-like_dom"/>
</dbReference>
<gene>
    <name evidence="3" type="ORF">LVY72_11020</name>
</gene>
<accession>A0ABS9L6Z9</accession>
<proteinExistence type="predicted"/>
<evidence type="ECO:0000256" key="1">
    <source>
        <dbReference type="ARBA" id="ARBA00023002"/>
    </source>
</evidence>
<name>A0ABS9L6Z9_9MICC</name>
<comment type="caution">
    <text evidence="3">The sequence shown here is derived from an EMBL/GenBank/DDBJ whole genome shotgun (WGS) entry which is preliminary data.</text>
</comment>
<evidence type="ECO:0000259" key="2">
    <source>
        <dbReference type="SMART" id="SM00903"/>
    </source>
</evidence>
<sequence>MTAQLQDVRTGLDTRELRNTFGNFATGVTVVTYEHEGEVFGATVNSFTSVSMEPALVLVSLMRSSKAGQLLQDRPFAINVLNDAQHATALQFAGKPQDGHVVEWNYDGVAPRLADSLAWFTCRPWQQYDGGDHLLFVGEVADFGHRPEAGPLVFYRGGWRAVA</sequence>
<dbReference type="EMBL" id="JAKLTQ010000006">
    <property type="protein sequence ID" value="MCG2622444.1"/>
    <property type="molecule type" value="Genomic_DNA"/>
</dbReference>
<dbReference type="InterPro" id="IPR050268">
    <property type="entry name" value="NADH-dep_flavin_reductase"/>
</dbReference>
<dbReference type="SMART" id="SM00903">
    <property type="entry name" value="Flavin_Reduct"/>
    <property type="match status" value="1"/>
</dbReference>
<dbReference type="Gene3D" id="2.30.110.10">
    <property type="entry name" value="Electron Transport, Fmn-binding Protein, Chain A"/>
    <property type="match status" value="1"/>
</dbReference>
<reference evidence="3" key="1">
    <citation type="submission" date="2022-01" db="EMBL/GenBank/DDBJ databases">
        <authorList>
            <person name="Jo J.-H."/>
            <person name="Im W.-T."/>
        </authorList>
    </citation>
    <scope>NUCLEOTIDE SEQUENCE</scope>
    <source>
        <strain evidence="3">I2-34</strain>
    </source>
</reference>
<keyword evidence="4" id="KW-1185">Reference proteome</keyword>
<organism evidence="3 4">
    <name type="scientific">Arthrobacter hankyongi</name>
    <dbReference type="NCBI Taxonomy" id="2904801"/>
    <lineage>
        <taxon>Bacteria</taxon>
        <taxon>Bacillati</taxon>
        <taxon>Actinomycetota</taxon>
        <taxon>Actinomycetes</taxon>
        <taxon>Micrococcales</taxon>
        <taxon>Micrococcaceae</taxon>
        <taxon>Arthrobacter</taxon>
    </lineage>
</organism>
<protein>
    <submittedName>
        <fullName evidence="3">Flavin reductase family protein</fullName>
    </submittedName>
</protein>
<dbReference type="Pfam" id="PF01613">
    <property type="entry name" value="Flavin_Reduct"/>
    <property type="match status" value="1"/>
</dbReference>
<evidence type="ECO:0000313" key="3">
    <source>
        <dbReference type="EMBL" id="MCG2622444.1"/>
    </source>
</evidence>
<dbReference type="InterPro" id="IPR012349">
    <property type="entry name" value="Split_barrel_FMN-bd"/>
</dbReference>
<keyword evidence="1" id="KW-0560">Oxidoreductase</keyword>
<dbReference type="PANTHER" id="PTHR30466">
    <property type="entry name" value="FLAVIN REDUCTASE"/>
    <property type="match status" value="1"/>
</dbReference>
<dbReference type="RefSeq" id="WP_237820736.1">
    <property type="nucleotide sequence ID" value="NZ_JAKLTQ010000006.1"/>
</dbReference>
<dbReference type="PANTHER" id="PTHR30466:SF1">
    <property type="entry name" value="FMN REDUCTASE (NADH) RUTF"/>
    <property type="match status" value="1"/>
</dbReference>